<evidence type="ECO:0000313" key="3">
    <source>
        <dbReference type="EMBL" id="MQL55997.1"/>
    </source>
</evidence>
<dbReference type="Proteomes" id="UP000474054">
    <property type="component" value="Unassembled WGS sequence"/>
</dbReference>
<organism evidence="4 5">
    <name type="scientific">Acidianus ambivalens</name>
    <name type="common">Desulfurolobus ambivalens</name>
    <dbReference type="NCBI Taxonomy" id="2283"/>
    <lineage>
        <taxon>Archaea</taxon>
        <taxon>Thermoproteota</taxon>
        <taxon>Thermoprotei</taxon>
        <taxon>Sulfolobales</taxon>
        <taxon>Sulfolobaceae</taxon>
        <taxon>Acidianus</taxon>
    </lineage>
</organism>
<reference evidence="4 5" key="2">
    <citation type="submission" date="2019-10" db="EMBL/GenBank/DDBJ databases">
        <title>Genome Sequences from Six Type Strain Members of the Archaeal Family Sulfolobaceae: Acidianus ambivalens, Acidianus infernus, Metallosphaera prunae, Stygiolobus azoricus, Sulfolobus metallicus, and Sulfurisphaera ohwakuensis.</title>
        <authorList>
            <person name="Counts J.A."/>
            <person name="Kelly R.M."/>
        </authorList>
    </citation>
    <scope>NUCLEOTIDE SEQUENCE [LARGE SCALE GENOMIC DNA]</scope>
    <source>
        <strain evidence="4 5">LEI 10</strain>
    </source>
</reference>
<keyword evidence="1" id="KW-0812">Transmembrane</keyword>
<gene>
    <name evidence="4" type="ORF">D1866_05180</name>
    <name evidence="3" type="ORF">GFB69_09645</name>
</gene>
<evidence type="ECO:0000313" key="4">
    <source>
        <dbReference type="EMBL" id="QGR21446.1"/>
    </source>
</evidence>
<sequence>MVKYCPRCGTQVPDDARFCPKCGFDFSTIQQNLKQTIQPQIQPLIDTATKVSRYIPTLTKYGRFLLISSIMLEGLATILFGIYTYKYNILGITTIPLLIISAIFYLIAPIFSLYSKGINISKITILLELFAFLLLAITYIITAREIGFNASFYGVRFYSSTTPGVMMLIGIILIILTMLMDSGQLLNSVIQILGIILIYAFTFNSNYDF</sequence>
<feature type="domain" description="Zinc-ribbon" evidence="2">
    <location>
        <begin position="4"/>
        <end position="24"/>
    </location>
</feature>
<protein>
    <submittedName>
        <fullName evidence="4">Zinc-ribbon domain-containing protein</fullName>
    </submittedName>
</protein>
<dbReference type="Pfam" id="PF13240">
    <property type="entry name" value="Zn_Ribbon_1"/>
    <property type="match status" value="1"/>
</dbReference>
<name>A0A650CUE4_ACIAM</name>
<reference evidence="3 6" key="1">
    <citation type="submission" date="2019-10" db="EMBL/GenBank/DDBJ databases">
        <title>Comparative genomics of sulfur disproportionating microorganisms.</title>
        <authorList>
            <person name="Ward L.M."/>
            <person name="Bertran E."/>
            <person name="Johnston D."/>
        </authorList>
    </citation>
    <scope>NUCLEOTIDE SEQUENCE [LARGE SCALE GENOMIC DNA]</scope>
    <source>
        <strain evidence="3 6">DSM 3772</strain>
    </source>
</reference>
<evidence type="ECO:0000313" key="5">
    <source>
        <dbReference type="Proteomes" id="UP000426328"/>
    </source>
</evidence>
<dbReference type="KEGG" id="aamb:D1866_05180"/>
<dbReference type="RefSeq" id="WP_152942291.1">
    <property type="nucleotide sequence ID" value="NZ_CP045482.1"/>
</dbReference>
<dbReference type="GeneID" id="42779105"/>
<dbReference type="EMBL" id="WHYS01000002">
    <property type="protein sequence ID" value="MQL55997.1"/>
    <property type="molecule type" value="Genomic_DNA"/>
</dbReference>
<evidence type="ECO:0000313" key="6">
    <source>
        <dbReference type="Proteomes" id="UP000474054"/>
    </source>
</evidence>
<feature type="transmembrane region" description="Helical" evidence="1">
    <location>
        <begin position="89"/>
        <end position="111"/>
    </location>
</feature>
<accession>A0A650CUE4</accession>
<evidence type="ECO:0000259" key="2">
    <source>
        <dbReference type="Pfam" id="PF13240"/>
    </source>
</evidence>
<keyword evidence="5" id="KW-1185">Reference proteome</keyword>
<feature type="transmembrane region" description="Helical" evidence="1">
    <location>
        <begin position="161"/>
        <end position="180"/>
    </location>
</feature>
<dbReference type="EMBL" id="CP045482">
    <property type="protein sequence ID" value="QGR21446.1"/>
    <property type="molecule type" value="Genomic_DNA"/>
</dbReference>
<proteinExistence type="predicted"/>
<evidence type="ECO:0000256" key="1">
    <source>
        <dbReference type="SAM" id="Phobius"/>
    </source>
</evidence>
<feature type="transmembrane region" description="Helical" evidence="1">
    <location>
        <begin position="123"/>
        <end position="141"/>
    </location>
</feature>
<keyword evidence="1" id="KW-0472">Membrane</keyword>
<dbReference type="AlphaFoldDB" id="A0A650CUE4"/>
<feature type="transmembrane region" description="Helical" evidence="1">
    <location>
        <begin position="185"/>
        <end position="203"/>
    </location>
</feature>
<dbReference type="InterPro" id="IPR026870">
    <property type="entry name" value="Zinc_ribbon_dom"/>
</dbReference>
<feature type="transmembrane region" description="Helical" evidence="1">
    <location>
        <begin position="64"/>
        <end position="83"/>
    </location>
</feature>
<keyword evidence="1" id="KW-1133">Transmembrane helix</keyword>
<dbReference type="Proteomes" id="UP000426328">
    <property type="component" value="Chromosome"/>
</dbReference>